<name>A0ABP6VQK3_9PSEU</name>
<gene>
    <name evidence="1" type="ORF">GCM10022222_21200</name>
</gene>
<proteinExistence type="predicted"/>
<organism evidence="1 2">
    <name type="scientific">Amycolatopsis ultiminotia</name>
    <dbReference type="NCBI Taxonomy" id="543629"/>
    <lineage>
        <taxon>Bacteria</taxon>
        <taxon>Bacillati</taxon>
        <taxon>Actinomycetota</taxon>
        <taxon>Actinomycetes</taxon>
        <taxon>Pseudonocardiales</taxon>
        <taxon>Pseudonocardiaceae</taxon>
        <taxon>Amycolatopsis</taxon>
    </lineage>
</organism>
<dbReference type="RefSeq" id="WP_344858037.1">
    <property type="nucleotide sequence ID" value="NZ_BAAAZN010000003.1"/>
</dbReference>
<protein>
    <submittedName>
        <fullName evidence="1">Uncharacterized protein</fullName>
    </submittedName>
</protein>
<reference evidence="2" key="1">
    <citation type="journal article" date="2019" name="Int. J. Syst. Evol. Microbiol.">
        <title>The Global Catalogue of Microorganisms (GCM) 10K type strain sequencing project: providing services to taxonomists for standard genome sequencing and annotation.</title>
        <authorList>
            <consortium name="The Broad Institute Genomics Platform"/>
            <consortium name="The Broad Institute Genome Sequencing Center for Infectious Disease"/>
            <person name="Wu L."/>
            <person name="Ma J."/>
        </authorList>
    </citation>
    <scope>NUCLEOTIDE SEQUENCE [LARGE SCALE GENOMIC DNA]</scope>
    <source>
        <strain evidence="2">JCM 16898</strain>
    </source>
</reference>
<accession>A0ABP6VQK3</accession>
<keyword evidence="2" id="KW-1185">Reference proteome</keyword>
<evidence type="ECO:0000313" key="1">
    <source>
        <dbReference type="EMBL" id="GAA3537263.1"/>
    </source>
</evidence>
<sequence>MNTAIYADTETLVQEFRQHEMGSDGYTVDFRGMRVEADVSELKPWLAGFGSSESAVIELHATMLRFATSHLVNVPADMTVPAAVVFALARAIQHAAAVRRAVPDAVVLPCVAHVLAAVHSPAYLPDRSRHLDMARSWVAQVHLLAGVGDGAR</sequence>
<dbReference type="Proteomes" id="UP001500689">
    <property type="component" value="Unassembled WGS sequence"/>
</dbReference>
<comment type="caution">
    <text evidence="1">The sequence shown here is derived from an EMBL/GenBank/DDBJ whole genome shotgun (WGS) entry which is preliminary data.</text>
</comment>
<evidence type="ECO:0000313" key="2">
    <source>
        <dbReference type="Proteomes" id="UP001500689"/>
    </source>
</evidence>
<dbReference type="EMBL" id="BAAAZN010000003">
    <property type="protein sequence ID" value="GAA3537263.1"/>
    <property type="molecule type" value="Genomic_DNA"/>
</dbReference>